<reference evidence="4" key="1">
    <citation type="journal article" date="2020" name="Stud. Mycol.">
        <title>101 Dothideomycetes genomes: a test case for predicting lifestyles and emergence of pathogens.</title>
        <authorList>
            <person name="Haridas S."/>
            <person name="Albert R."/>
            <person name="Binder M."/>
            <person name="Bloem J."/>
            <person name="Labutti K."/>
            <person name="Salamov A."/>
            <person name="Andreopoulos B."/>
            <person name="Baker S."/>
            <person name="Barry K."/>
            <person name="Bills G."/>
            <person name="Bluhm B."/>
            <person name="Cannon C."/>
            <person name="Castanera R."/>
            <person name="Culley D."/>
            <person name="Daum C."/>
            <person name="Ezra D."/>
            <person name="Gonzalez J."/>
            <person name="Henrissat B."/>
            <person name="Kuo A."/>
            <person name="Liang C."/>
            <person name="Lipzen A."/>
            <person name="Lutzoni F."/>
            <person name="Magnuson J."/>
            <person name="Mondo S."/>
            <person name="Nolan M."/>
            <person name="Ohm R."/>
            <person name="Pangilinan J."/>
            <person name="Park H.-J."/>
            <person name="Ramirez L."/>
            <person name="Alfaro M."/>
            <person name="Sun H."/>
            <person name="Tritt A."/>
            <person name="Yoshinaga Y."/>
            <person name="Zwiers L.-H."/>
            <person name="Turgeon B."/>
            <person name="Goodwin S."/>
            <person name="Spatafora J."/>
            <person name="Crous P."/>
            <person name="Grigoriev I."/>
        </authorList>
    </citation>
    <scope>NUCLEOTIDE SEQUENCE</scope>
    <source>
        <strain evidence="4">CBS 260.36</strain>
    </source>
</reference>
<dbReference type="InterPro" id="IPR050478">
    <property type="entry name" value="Ethylene_sulfur-biosynth"/>
</dbReference>
<feature type="domain" description="Aminotransferase class I/classII large" evidence="3">
    <location>
        <begin position="60"/>
        <end position="406"/>
    </location>
</feature>
<dbReference type="SUPFAM" id="SSF53383">
    <property type="entry name" value="PLP-dependent transferases"/>
    <property type="match status" value="1"/>
</dbReference>
<dbReference type="CDD" id="cd00609">
    <property type="entry name" value="AAT_like"/>
    <property type="match status" value="1"/>
</dbReference>
<evidence type="ECO:0000313" key="5">
    <source>
        <dbReference type="Proteomes" id="UP000799439"/>
    </source>
</evidence>
<dbReference type="InterPro" id="IPR015424">
    <property type="entry name" value="PyrdxlP-dep_Trfase"/>
</dbReference>
<keyword evidence="5" id="KW-1185">Reference proteome</keyword>
<evidence type="ECO:0000256" key="1">
    <source>
        <dbReference type="ARBA" id="ARBA00007441"/>
    </source>
</evidence>
<dbReference type="PROSITE" id="PS00105">
    <property type="entry name" value="AA_TRANSFER_CLASS_1"/>
    <property type="match status" value="1"/>
</dbReference>
<organism evidence="4 5">
    <name type="scientific">Myriangium duriaei CBS 260.36</name>
    <dbReference type="NCBI Taxonomy" id="1168546"/>
    <lineage>
        <taxon>Eukaryota</taxon>
        <taxon>Fungi</taxon>
        <taxon>Dikarya</taxon>
        <taxon>Ascomycota</taxon>
        <taxon>Pezizomycotina</taxon>
        <taxon>Dothideomycetes</taxon>
        <taxon>Dothideomycetidae</taxon>
        <taxon>Myriangiales</taxon>
        <taxon>Myriangiaceae</taxon>
        <taxon>Myriangium</taxon>
    </lineage>
</organism>
<evidence type="ECO:0000313" key="4">
    <source>
        <dbReference type="EMBL" id="KAF2156497.1"/>
    </source>
</evidence>
<name>A0A9P4JAN6_9PEZI</name>
<dbReference type="OrthoDB" id="7042322at2759"/>
<evidence type="ECO:0000256" key="2">
    <source>
        <dbReference type="ARBA" id="ARBA00022898"/>
    </source>
</evidence>
<dbReference type="InterPro" id="IPR004839">
    <property type="entry name" value="Aminotransferase_I/II_large"/>
</dbReference>
<keyword evidence="2" id="KW-0663">Pyridoxal phosphate</keyword>
<dbReference type="AlphaFoldDB" id="A0A9P4JAN6"/>
<comment type="caution">
    <text evidence="4">The sequence shown here is derived from an EMBL/GenBank/DDBJ whole genome shotgun (WGS) entry which is preliminary data.</text>
</comment>
<proteinExistence type="inferred from homology"/>
<dbReference type="InterPro" id="IPR004838">
    <property type="entry name" value="NHTrfase_class1_PyrdxlP-BS"/>
</dbReference>
<dbReference type="Proteomes" id="UP000799439">
    <property type="component" value="Unassembled WGS sequence"/>
</dbReference>
<dbReference type="GO" id="GO:0006520">
    <property type="term" value="P:amino acid metabolic process"/>
    <property type="evidence" value="ECO:0007669"/>
    <property type="project" value="TreeGrafter"/>
</dbReference>
<dbReference type="EMBL" id="ML996082">
    <property type="protein sequence ID" value="KAF2156497.1"/>
    <property type="molecule type" value="Genomic_DNA"/>
</dbReference>
<dbReference type="PRINTS" id="PR00753">
    <property type="entry name" value="ACCSYNTHASE"/>
</dbReference>
<dbReference type="PANTHER" id="PTHR43795">
    <property type="entry name" value="BIFUNCTIONAL ASPARTATE AMINOTRANSFERASE AND GLUTAMATE/ASPARTATE-PREPHENATE AMINOTRANSFERASE-RELATED"/>
    <property type="match status" value="1"/>
</dbReference>
<keyword evidence="4" id="KW-0808">Transferase</keyword>
<accession>A0A9P4JAN6</accession>
<dbReference type="GO" id="GO:0030170">
    <property type="term" value="F:pyridoxal phosphate binding"/>
    <property type="evidence" value="ECO:0007669"/>
    <property type="project" value="InterPro"/>
</dbReference>
<evidence type="ECO:0000259" key="3">
    <source>
        <dbReference type="Pfam" id="PF00155"/>
    </source>
</evidence>
<dbReference type="PANTHER" id="PTHR43795:SF63">
    <property type="entry name" value="PUTATIVE (AFU_ORTHOLOGUE AFUA_4G00630)-RELATED"/>
    <property type="match status" value="1"/>
</dbReference>
<gene>
    <name evidence="4" type="ORF">K461DRAFT_284897</name>
</gene>
<sequence length="418" mass="46456">MSLSQRAFEASQPNDGLLFWDVIQDLWDEESNPNGFVSLGHIHDNINLPLTAFTYGDGARGTRRLRNAICGFLTRQLKPVRPIDPAHIVVTNGCSSAIEHLAWALGNPGDIFLVGMPFYGTFLPDLTLRTSCRMTAVSFNGVDPLGDEAVPKYESAILDAFSAGQKVAGIVICHPHNPLGRCYPRRVIEDLMRVCQKYQIHLISDEIYALSTWSVPSQSDAVPFESALSINLDSLMDPSRLHVIWGMSKDFGANGIRIGAIVSQNNVPLHASLVSVALYSSSSSVADHLTANILEDDAWVDGYILENKKRLARHLEVVQTWAEVNDIPYMHGVNSAFFLWIDLGSAYQKRHPGKNISDMDAEVTSSLLRSKVFLASGKHFGAEQRGWFRIVFSQQRRILEEGLRRIVDALALMHRTET</sequence>
<dbReference type="Pfam" id="PF00155">
    <property type="entry name" value="Aminotran_1_2"/>
    <property type="match status" value="1"/>
</dbReference>
<comment type="similarity">
    <text evidence="1">Belongs to the class-I pyridoxal-phosphate-dependent aminotransferase family.</text>
</comment>
<dbReference type="InterPro" id="IPR015422">
    <property type="entry name" value="PyrdxlP-dep_Trfase_small"/>
</dbReference>
<dbReference type="Gene3D" id="3.40.640.10">
    <property type="entry name" value="Type I PLP-dependent aspartate aminotransferase-like (Major domain)"/>
    <property type="match status" value="1"/>
</dbReference>
<dbReference type="Gene3D" id="3.90.1150.10">
    <property type="entry name" value="Aspartate Aminotransferase, domain 1"/>
    <property type="match status" value="1"/>
</dbReference>
<dbReference type="GO" id="GO:0008483">
    <property type="term" value="F:transaminase activity"/>
    <property type="evidence" value="ECO:0007669"/>
    <property type="project" value="TreeGrafter"/>
</dbReference>
<dbReference type="InterPro" id="IPR015421">
    <property type="entry name" value="PyrdxlP-dep_Trfase_major"/>
</dbReference>
<protein>
    <submittedName>
        <fullName evidence="4">PLP-dependent transferase</fullName>
    </submittedName>
</protein>